<dbReference type="Proteomes" id="UP000234849">
    <property type="component" value="Unassembled WGS sequence"/>
</dbReference>
<proteinExistence type="predicted"/>
<dbReference type="EMBL" id="NIHM01000027">
    <property type="protein sequence ID" value="PLT52680.1"/>
    <property type="molecule type" value="Genomic_DNA"/>
</dbReference>
<accession>A0A2N5NEQ6</accession>
<reference evidence="1 2" key="1">
    <citation type="journal article" date="2017" name="Genome Med.">
        <title>A novel Ruminococcus gnavus clade enriched in inflammatory bowel disease patients.</title>
        <authorList>
            <person name="Hall A.B."/>
            <person name="Yassour M."/>
            <person name="Sauk J."/>
            <person name="Garner A."/>
            <person name="Jiang X."/>
            <person name="Arthur T."/>
            <person name="Lagoudas G.K."/>
            <person name="Vatanen T."/>
            <person name="Fornelos N."/>
            <person name="Wilson R."/>
            <person name="Bertha M."/>
            <person name="Cohen M."/>
            <person name="Garber J."/>
            <person name="Khalili H."/>
            <person name="Gevers D."/>
            <person name="Ananthakrishnan A.N."/>
            <person name="Kugathasan S."/>
            <person name="Lander E.S."/>
            <person name="Blainey P."/>
            <person name="Vlamakis H."/>
            <person name="Xavier R.J."/>
            <person name="Huttenhower C."/>
        </authorList>
    </citation>
    <scope>NUCLEOTIDE SEQUENCE [LARGE SCALE GENOMIC DNA]</scope>
    <source>
        <strain evidence="1 2">RJX1118</strain>
    </source>
</reference>
<protein>
    <submittedName>
        <fullName evidence="1">Uncharacterized protein</fullName>
    </submittedName>
</protein>
<dbReference type="AlphaFoldDB" id="A0A2N5NEQ6"/>
<organism evidence="1 2">
    <name type="scientific">Mediterraneibacter gnavus</name>
    <name type="common">Ruminococcus gnavus</name>
    <dbReference type="NCBI Taxonomy" id="33038"/>
    <lineage>
        <taxon>Bacteria</taxon>
        <taxon>Bacillati</taxon>
        <taxon>Bacillota</taxon>
        <taxon>Clostridia</taxon>
        <taxon>Lachnospirales</taxon>
        <taxon>Lachnospiraceae</taxon>
        <taxon>Mediterraneibacter</taxon>
    </lineage>
</organism>
<evidence type="ECO:0000313" key="2">
    <source>
        <dbReference type="Proteomes" id="UP000234849"/>
    </source>
</evidence>
<comment type="caution">
    <text evidence="1">The sequence shown here is derived from an EMBL/GenBank/DDBJ whole genome shotgun (WGS) entry which is preliminary data.</text>
</comment>
<evidence type="ECO:0000313" key="1">
    <source>
        <dbReference type="EMBL" id="PLT52680.1"/>
    </source>
</evidence>
<sequence>MKPFKWMFEEQNATEIEYKGKQVSALYRYDKKGKYRLKFTFVSTNSQHEQSIILHLDGFKGKIFWNGKRLKKERRRFPQIIFEETWAPKEFELEIILEEGDIGISNGYSKTDVGRIDCFMGGCAMIKEELGEDKFRFYCNDIDWDDDFDDLIFDLEIEKVQYED</sequence>
<name>A0A2N5NEQ6_MEDGN</name>
<gene>
    <name evidence="1" type="ORF">CDL18_14100</name>
</gene>
<dbReference type="RefSeq" id="WP_101880231.1">
    <property type="nucleotide sequence ID" value="NZ_NIHM01000027.1"/>
</dbReference>